<dbReference type="AlphaFoldDB" id="A0A1F5LN45"/>
<evidence type="ECO:0000256" key="3">
    <source>
        <dbReference type="ARBA" id="ARBA00012682"/>
    </source>
</evidence>
<dbReference type="Gene3D" id="2.60.40.200">
    <property type="entry name" value="Superoxide dismutase, copper/zinc binding domain"/>
    <property type="match status" value="1"/>
</dbReference>
<dbReference type="PANTHER" id="PTHR10003">
    <property type="entry name" value="SUPEROXIDE DISMUTASE CU-ZN -RELATED"/>
    <property type="match status" value="1"/>
</dbReference>
<evidence type="ECO:0000259" key="12">
    <source>
        <dbReference type="Pfam" id="PF00080"/>
    </source>
</evidence>
<dbReference type="InterPro" id="IPR018152">
    <property type="entry name" value="SOD_Cu/Zn_BS"/>
</dbReference>
<dbReference type="PRINTS" id="PR00068">
    <property type="entry name" value="CUZNDISMTASE"/>
</dbReference>
<keyword evidence="6 10" id="KW-0862">Zinc</keyword>
<dbReference type="GeneID" id="34575284"/>
<dbReference type="SUPFAM" id="SSF49329">
    <property type="entry name" value="Cu,Zn superoxide dismutase-like"/>
    <property type="match status" value="1"/>
</dbReference>
<evidence type="ECO:0000256" key="5">
    <source>
        <dbReference type="ARBA" id="ARBA00022723"/>
    </source>
</evidence>
<evidence type="ECO:0000256" key="11">
    <source>
        <dbReference type="SAM" id="MobiDB-lite"/>
    </source>
</evidence>
<sequence length="179" mass="18954">MVKAIATVRGDSVISGTITFEQYDEIAPTTITWNIRGNDPNSERGFHIHEFGDNTNGCTSAGPHFNPYGRTHGAPSDHERHVGDLGNFRTDADGNSTGTMQDKMIKLIGPESVVGRTIVIHAGADDLGRGSDVESKTTGNAGGRPACGVIGFTVGYTKGQPSKRTPRPFSTRSVANGLL</sequence>
<evidence type="ECO:0000256" key="8">
    <source>
        <dbReference type="ARBA" id="ARBA00023002"/>
    </source>
</evidence>
<comment type="cofactor">
    <cofactor evidence="10">
        <name>Zn(2+)</name>
        <dbReference type="ChEBI" id="CHEBI:29105"/>
    </cofactor>
    <text evidence="10">Binds 1 zinc ion per subunit.</text>
</comment>
<dbReference type="EMBL" id="LXJU01000006">
    <property type="protein sequence ID" value="OGE54349.1"/>
    <property type="molecule type" value="Genomic_DNA"/>
</dbReference>
<evidence type="ECO:0000256" key="7">
    <source>
        <dbReference type="ARBA" id="ARBA00022862"/>
    </source>
</evidence>
<feature type="compositionally biased region" description="Polar residues" evidence="11">
    <location>
        <begin position="159"/>
        <end position="179"/>
    </location>
</feature>
<reference evidence="13 14" key="1">
    <citation type="journal article" date="2016" name="Sci. Rep.">
        <title>Penicillium arizonense, a new, genome sequenced fungal species, reveals a high chemical diversity in secreted metabolites.</title>
        <authorList>
            <person name="Grijseels S."/>
            <person name="Nielsen J.C."/>
            <person name="Randelovic M."/>
            <person name="Nielsen J."/>
            <person name="Nielsen K.F."/>
            <person name="Workman M."/>
            <person name="Frisvad J.C."/>
        </authorList>
    </citation>
    <scope>NUCLEOTIDE SEQUENCE [LARGE SCALE GENOMIC DNA]</scope>
    <source>
        <strain evidence="13 14">CBS 141311</strain>
    </source>
</reference>
<comment type="catalytic activity">
    <reaction evidence="10">
        <text>2 superoxide + 2 H(+) = H2O2 + O2</text>
        <dbReference type="Rhea" id="RHEA:20696"/>
        <dbReference type="ChEBI" id="CHEBI:15378"/>
        <dbReference type="ChEBI" id="CHEBI:15379"/>
        <dbReference type="ChEBI" id="CHEBI:16240"/>
        <dbReference type="ChEBI" id="CHEBI:18421"/>
        <dbReference type="EC" id="1.15.1.1"/>
    </reaction>
</comment>
<dbReference type="EC" id="1.15.1.1" evidence="3 10"/>
<keyword evidence="9 10" id="KW-0186">Copper</keyword>
<gene>
    <name evidence="13" type="ORF">PENARI_c006G09589</name>
</gene>
<dbReference type="InterPro" id="IPR024134">
    <property type="entry name" value="SOD_Cu/Zn_/chaperone"/>
</dbReference>
<evidence type="ECO:0000256" key="2">
    <source>
        <dbReference type="ARBA" id="ARBA00011738"/>
    </source>
</evidence>
<dbReference type="Pfam" id="PF00080">
    <property type="entry name" value="Sod_Cu"/>
    <property type="match status" value="1"/>
</dbReference>
<dbReference type="GO" id="GO:0004784">
    <property type="term" value="F:superoxide dismutase activity"/>
    <property type="evidence" value="ECO:0007669"/>
    <property type="project" value="UniProtKB-EC"/>
</dbReference>
<dbReference type="InterPro" id="IPR001424">
    <property type="entry name" value="SOD_Cu_Zn_dom"/>
</dbReference>
<dbReference type="STRING" id="1835702.A0A1F5LN45"/>
<keyword evidence="14" id="KW-1185">Reference proteome</keyword>
<feature type="domain" description="Superoxide dismutase copper/zinc binding" evidence="12">
    <location>
        <begin position="14"/>
        <end position="150"/>
    </location>
</feature>
<evidence type="ECO:0000256" key="6">
    <source>
        <dbReference type="ARBA" id="ARBA00022833"/>
    </source>
</evidence>
<evidence type="ECO:0000256" key="10">
    <source>
        <dbReference type="RuleBase" id="RU000393"/>
    </source>
</evidence>
<dbReference type="Proteomes" id="UP000177622">
    <property type="component" value="Unassembled WGS sequence"/>
</dbReference>
<evidence type="ECO:0000313" key="13">
    <source>
        <dbReference type="EMBL" id="OGE54349.1"/>
    </source>
</evidence>
<dbReference type="FunFam" id="2.60.40.200:FF:000001">
    <property type="entry name" value="Superoxide dismutase [Cu-Zn]"/>
    <property type="match status" value="1"/>
</dbReference>
<dbReference type="RefSeq" id="XP_022489785.1">
    <property type="nucleotide sequence ID" value="XM_022630550.1"/>
</dbReference>
<evidence type="ECO:0000256" key="4">
    <source>
        <dbReference type="ARBA" id="ARBA00020928"/>
    </source>
</evidence>
<dbReference type="InterPro" id="IPR036423">
    <property type="entry name" value="SOD-like_Cu/Zn_dom_sf"/>
</dbReference>
<comment type="cofactor">
    <cofactor evidence="10">
        <name>Cu cation</name>
        <dbReference type="ChEBI" id="CHEBI:23378"/>
    </cofactor>
    <text evidence="10">Binds 1 copper ion per subunit.</text>
</comment>
<feature type="region of interest" description="Disordered" evidence="11">
    <location>
        <begin position="158"/>
        <end position="179"/>
    </location>
</feature>
<evidence type="ECO:0000313" key="14">
    <source>
        <dbReference type="Proteomes" id="UP000177622"/>
    </source>
</evidence>
<dbReference type="GO" id="GO:0005507">
    <property type="term" value="F:copper ion binding"/>
    <property type="evidence" value="ECO:0007669"/>
    <property type="project" value="InterPro"/>
</dbReference>
<comment type="function">
    <text evidence="10">Destroys radicals which are normally produced within the cells and which are toxic to biological systems.</text>
</comment>
<keyword evidence="7" id="KW-0049">Antioxidant</keyword>
<protein>
    <recommendedName>
        <fullName evidence="4 10">Superoxide dismutase [Cu-Zn]</fullName>
        <ecNumber evidence="3 10">1.15.1.1</ecNumber>
    </recommendedName>
</protein>
<dbReference type="PROSITE" id="PS00087">
    <property type="entry name" value="SOD_CU_ZN_1"/>
    <property type="match status" value="1"/>
</dbReference>
<keyword evidence="5 10" id="KW-0479">Metal-binding</keyword>
<organism evidence="13 14">
    <name type="scientific">Penicillium arizonense</name>
    <dbReference type="NCBI Taxonomy" id="1835702"/>
    <lineage>
        <taxon>Eukaryota</taxon>
        <taxon>Fungi</taxon>
        <taxon>Dikarya</taxon>
        <taxon>Ascomycota</taxon>
        <taxon>Pezizomycotina</taxon>
        <taxon>Eurotiomycetes</taxon>
        <taxon>Eurotiomycetidae</taxon>
        <taxon>Eurotiales</taxon>
        <taxon>Aspergillaceae</taxon>
        <taxon>Penicillium</taxon>
    </lineage>
</organism>
<evidence type="ECO:0000256" key="9">
    <source>
        <dbReference type="ARBA" id="ARBA00023008"/>
    </source>
</evidence>
<keyword evidence="8 10" id="KW-0560">Oxidoreductase</keyword>
<comment type="subunit">
    <text evidence="2">Homodimer.</text>
</comment>
<comment type="similarity">
    <text evidence="1 10">Belongs to the Cu-Zn superoxide dismutase family.</text>
</comment>
<accession>A0A1F5LN45</accession>
<dbReference type="OrthoDB" id="2015551at2759"/>
<proteinExistence type="inferred from homology"/>
<dbReference type="PROSITE" id="PS00332">
    <property type="entry name" value="SOD_CU_ZN_2"/>
    <property type="match status" value="1"/>
</dbReference>
<evidence type="ECO:0000256" key="1">
    <source>
        <dbReference type="ARBA" id="ARBA00010457"/>
    </source>
</evidence>
<comment type="caution">
    <text evidence="13">The sequence shown here is derived from an EMBL/GenBank/DDBJ whole genome shotgun (WGS) entry which is preliminary data.</text>
</comment>
<name>A0A1F5LN45_PENAI</name>
<dbReference type="CDD" id="cd00305">
    <property type="entry name" value="Cu-Zn_Superoxide_Dismutase"/>
    <property type="match status" value="1"/>
</dbReference>